<dbReference type="InterPro" id="IPR027417">
    <property type="entry name" value="P-loop_NTPase"/>
</dbReference>
<dbReference type="RefSeq" id="WP_136464594.1">
    <property type="nucleotide sequence ID" value="NZ_SRKY01000006.1"/>
</dbReference>
<protein>
    <recommendedName>
        <fullName evidence="3">Sulfotransferase family protein</fullName>
    </recommendedName>
</protein>
<comment type="caution">
    <text evidence="1">The sequence shown here is derived from an EMBL/GenBank/DDBJ whole genome shotgun (WGS) entry which is preliminary data.</text>
</comment>
<dbReference type="EMBL" id="SRKY01000006">
    <property type="protein sequence ID" value="THH34454.1"/>
    <property type="molecule type" value="Genomic_DNA"/>
</dbReference>
<evidence type="ECO:0000313" key="1">
    <source>
        <dbReference type="EMBL" id="THH34454.1"/>
    </source>
</evidence>
<dbReference type="Proteomes" id="UP000306602">
    <property type="component" value="Unassembled WGS sequence"/>
</dbReference>
<gene>
    <name evidence="1" type="ORF">E4Z66_18670</name>
</gene>
<accession>A0A4S4N5S6</accession>
<name>A0A4S4N5S6_9RHOB</name>
<dbReference type="OrthoDB" id="8481769at2"/>
<dbReference type="AlphaFoldDB" id="A0A4S4N5S6"/>
<organism evidence="1 2">
    <name type="scientific">Aliishimia ponticola</name>
    <dbReference type="NCBI Taxonomy" id="2499833"/>
    <lineage>
        <taxon>Bacteria</taxon>
        <taxon>Pseudomonadati</taxon>
        <taxon>Pseudomonadota</taxon>
        <taxon>Alphaproteobacteria</taxon>
        <taxon>Rhodobacterales</taxon>
        <taxon>Paracoccaceae</taxon>
        <taxon>Aliishimia</taxon>
    </lineage>
</organism>
<reference evidence="1 2" key="1">
    <citation type="submission" date="2019-04" db="EMBL/GenBank/DDBJ databases">
        <title>Shimia ponticola sp. nov., isolated from seawater.</title>
        <authorList>
            <person name="Kim Y.-O."/>
            <person name="Yoon J.-H."/>
        </authorList>
    </citation>
    <scope>NUCLEOTIDE SEQUENCE [LARGE SCALE GENOMIC DNA]</scope>
    <source>
        <strain evidence="1 2">MYP11</strain>
    </source>
</reference>
<sequence length="312" mass="34742">MISPPAEPAPRAALGGFLASGKVILHLGAHKTATTHIQATMRDQRDMLADQGTAVILPSDLRGRHGLHRLGGKHPDEQARLERENRTKLLDALELCASTPGLRQITLSEEGILGSPRECLTAGHILPFLEPNLRSLPTELDHPNVTVIFAVRDYGSFFSSCFTTTLRRGKLFDAEHLKPLLRTLPNRWEHVLHDIRAALPRARLKIWRHEDFAKVAPQVFDMLAPGMPLPPDGASKFQNLSRDAVAHILRRNAPGASLKEPRKRIRRARRRYPVTQDNPPFSLWNAEDAASLTAAYEESWAALVHAYPDAVL</sequence>
<dbReference type="SUPFAM" id="SSF52540">
    <property type="entry name" value="P-loop containing nucleoside triphosphate hydrolases"/>
    <property type="match status" value="1"/>
</dbReference>
<evidence type="ECO:0008006" key="3">
    <source>
        <dbReference type="Google" id="ProtNLM"/>
    </source>
</evidence>
<evidence type="ECO:0000313" key="2">
    <source>
        <dbReference type="Proteomes" id="UP000306602"/>
    </source>
</evidence>
<keyword evidence="2" id="KW-1185">Reference proteome</keyword>
<proteinExistence type="predicted"/>